<dbReference type="SUPFAM" id="SSF50692">
    <property type="entry name" value="ADC-like"/>
    <property type="match status" value="1"/>
</dbReference>
<gene>
    <name evidence="6" type="ORF">SAMN02746065_1494</name>
</gene>
<keyword evidence="2" id="KW-0479">Metal-binding</keyword>
<dbReference type="InterPro" id="IPR009010">
    <property type="entry name" value="Asp_de-COase-like_dom_sf"/>
</dbReference>
<dbReference type="InterPro" id="IPR006657">
    <property type="entry name" value="MoPterin_dinucl-bd_dom"/>
</dbReference>
<accession>A0A1W2EUI0</accession>
<keyword evidence="4" id="KW-0411">Iron-sulfur</keyword>
<dbReference type="InterPro" id="IPR006656">
    <property type="entry name" value="Mopterin_OxRdtase"/>
</dbReference>
<sequence length="737" mass="81351">MFKRIEKGICGICGAGCGVSISLENDRITKILPWKKHPQGQPCLRGVKASSIVYARDRITKPLKRIGPKGTLAFTEISWDQALDEISQKILNLKSQYGPQCIASFFGRGNFEDSIWKMFSPKEKGLAIPNSLFMPMGSPNAFSIGNICHVSHAFIAPFTIFGAPGGMLQPDLEHADIIFIWGTNPATGSPLKQFLQLKKAKARGAKTVVIDPLKTQTAEMADLWIPIQPGTDGALIHGILCQCFKRGGVDRAFGEEQCQGFSDLEQYVKGFNPDLVHQITGVSEESLKELTELILSTEKIAYMTQSGLEFNDTGAQSIRALLSLWALTGHLDVKGGMVFKSRSPVSLSKPDVKYPTDIPPIGMDRYPLFCNLTKNGHFSEFPRSVLQEDPYKIRFLLIGGSSILTSWPNSALYAKALNALDYQVCVDLFLKQDARYADMVLPATTYFENTSLCGYPGQAALPTALQYRKKIIEPMGESMNSYLIYAKLAERLGYGHLYPHTEEDMVRFLIKDLPMNFQTFKHESEKGPVTVHKVAPNEGQEKKWLSGQLRPDGNPGFNTPSGKWEISSTLLEKYGYEPLPVYTPASEGPLNKALSQDFPLTLTSGARIMQSTFRSQHQNIPNLVRLQPNAEAILHPRDAAPRNISSGDAIWVKTARGKVKFIARVTQKISKGVVEVNQGGGAPNQADGWKNSNINLLTDDRNRDSITGFPVFKALLCELEKVGSAAKQYKTGPIGNE</sequence>
<dbReference type="GO" id="GO:0016491">
    <property type="term" value="F:oxidoreductase activity"/>
    <property type="evidence" value="ECO:0007669"/>
    <property type="project" value="InterPro"/>
</dbReference>
<dbReference type="Gene3D" id="3.40.228.10">
    <property type="entry name" value="Dimethylsulfoxide Reductase, domain 2"/>
    <property type="match status" value="1"/>
</dbReference>
<dbReference type="Proteomes" id="UP000192418">
    <property type="component" value="Unassembled WGS sequence"/>
</dbReference>
<evidence type="ECO:0000313" key="7">
    <source>
        <dbReference type="Proteomes" id="UP000192418"/>
    </source>
</evidence>
<dbReference type="Gene3D" id="3.30.2070.10">
    <property type="entry name" value="Formate dehydrogenase/DMSO reductase"/>
    <property type="match status" value="1"/>
</dbReference>
<dbReference type="GO" id="GO:0046872">
    <property type="term" value="F:metal ion binding"/>
    <property type="evidence" value="ECO:0007669"/>
    <property type="project" value="UniProtKB-KW"/>
</dbReference>
<feature type="domain" description="4Fe-4S Mo/W bis-MGD-type" evidence="5">
    <location>
        <begin position="3"/>
        <end position="59"/>
    </location>
</feature>
<proteinExistence type="inferred from homology"/>
<dbReference type="AlphaFoldDB" id="A0A1W2EUI0"/>
<dbReference type="Gene3D" id="2.20.25.90">
    <property type="entry name" value="ADC-like domains"/>
    <property type="match status" value="1"/>
</dbReference>
<dbReference type="PANTHER" id="PTHR43742">
    <property type="entry name" value="TRIMETHYLAMINE-N-OXIDE REDUCTASE"/>
    <property type="match status" value="1"/>
</dbReference>
<dbReference type="GO" id="GO:0051536">
    <property type="term" value="F:iron-sulfur cluster binding"/>
    <property type="evidence" value="ECO:0007669"/>
    <property type="project" value="UniProtKB-KW"/>
</dbReference>
<keyword evidence="3" id="KW-0408">Iron</keyword>
<evidence type="ECO:0000256" key="1">
    <source>
        <dbReference type="ARBA" id="ARBA00010312"/>
    </source>
</evidence>
<dbReference type="Gene3D" id="2.40.40.20">
    <property type="match status" value="1"/>
</dbReference>
<dbReference type="Gene3D" id="3.40.50.740">
    <property type="match status" value="1"/>
</dbReference>
<protein>
    <submittedName>
        <fullName evidence="6">Anaerobic selenocysteine-containing dehydrogenase</fullName>
    </submittedName>
</protein>
<comment type="similarity">
    <text evidence="1">Belongs to the prokaryotic molybdopterin-containing oxidoreductase family.</text>
</comment>
<evidence type="ECO:0000256" key="4">
    <source>
        <dbReference type="ARBA" id="ARBA00023014"/>
    </source>
</evidence>
<dbReference type="Pfam" id="PF00384">
    <property type="entry name" value="Molybdopterin"/>
    <property type="match status" value="1"/>
</dbReference>
<name>A0A1W2EUI0_9BACT</name>
<evidence type="ECO:0000256" key="3">
    <source>
        <dbReference type="ARBA" id="ARBA00023004"/>
    </source>
</evidence>
<dbReference type="GO" id="GO:0043546">
    <property type="term" value="F:molybdopterin cofactor binding"/>
    <property type="evidence" value="ECO:0007669"/>
    <property type="project" value="InterPro"/>
</dbReference>
<dbReference type="SUPFAM" id="SSF53706">
    <property type="entry name" value="Formate dehydrogenase/DMSO reductase, domains 1-3"/>
    <property type="match status" value="1"/>
</dbReference>
<dbReference type="EMBL" id="FWXY01000049">
    <property type="protein sequence ID" value="SMD13367.1"/>
    <property type="molecule type" value="Genomic_DNA"/>
</dbReference>
<evidence type="ECO:0000256" key="2">
    <source>
        <dbReference type="ARBA" id="ARBA00022723"/>
    </source>
</evidence>
<dbReference type="SMART" id="SM00926">
    <property type="entry name" value="Molybdop_Fe4S4"/>
    <property type="match status" value="1"/>
</dbReference>
<dbReference type="Pfam" id="PF04879">
    <property type="entry name" value="Molybdop_Fe4S4"/>
    <property type="match status" value="1"/>
</dbReference>
<evidence type="ECO:0000259" key="5">
    <source>
        <dbReference type="PROSITE" id="PS51669"/>
    </source>
</evidence>
<evidence type="ECO:0000313" key="6">
    <source>
        <dbReference type="EMBL" id="SMD13367.1"/>
    </source>
</evidence>
<organism evidence="6 7">
    <name type="scientific">Desulfocicer vacuolatum DSM 3385</name>
    <dbReference type="NCBI Taxonomy" id="1121400"/>
    <lineage>
        <taxon>Bacteria</taxon>
        <taxon>Pseudomonadati</taxon>
        <taxon>Thermodesulfobacteriota</taxon>
        <taxon>Desulfobacteria</taxon>
        <taxon>Desulfobacterales</taxon>
        <taxon>Desulfobacteraceae</taxon>
        <taxon>Desulfocicer</taxon>
    </lineage>
</organism>
<dbReference type="STRING" id="1121400.SAMN02746065_1494"/>
<dbReference type="InterPro" id="IPR006963">
    <property type="entry name" value="Mopterin_OxRdtase_4Fe-4S_dom"/>
</dbReference>
<dbReference type="InterPro" id="IPR050612">
    <property type="entry name" value="Prok_Mopterin_Oxidored"/>
</dbReference>
<dbReference type="Pfam" id="PF01568">
    <property type="entry name" value="Molydop_binding"/>
    <property type="match status" value="1"/>
</dbReference>
<keyword evidence="7" id="KW-1185">Reference proteome</keyword>
<reference evidence="6 7" key="1">
    <citation type="submission" date="2017-04" db="EMBL/GenBank/DDBJ databases">
        <authorList>
            <person name="Afonso C.L."/>
            <person name="Miller P.J."/>
            <person name="Scott M.A."/>
            <person name="Spackman E."/>
            <person name="Goraichik I."/>
            <person name="Dimitrov K.M."/>
            <person name="Suarez D.L."/>
            <person name="Swayne D.E."/>
        </authorList>
    </citation>
    <scope>NUCLEOTIDE SEQUENCE [LARGE SCALE GENOMIC DNA]</scope>
    <source>
        <strain evidence="6 7">DSM 3385</strain>
    </source>
</reference>
<dbReference type="RefSeq" id="WP_170923940.1">
    <property type="nucleotide sequence ID" value="NZ_FWXY01000049.1"/>
</dbReference>
<dbReference type="PROSITE" id="PS51669">
    <property type="entry name" value="4FE4S_MOW_BIS_MGD"/>
    <property type="match status" value="1"/>
</dbReference>